<keyword evidence="2" id="KW-0677">Repeat</keyword>
<accession>A0A7J7K774</accession>
<keyword evidence="9" id="KW-1185">Reference proteome</keyword>
<evidence type="ECO:0000256" key="4">
    <source>
        <dbReference type="ARBA" id="ARBA00022833"/>
    </source>
</evidence>
<dbReference type="PANTHER" id="PTHR24379">
    <property type="entry name" value="KRAB AND ZINC FINGER DOMAIN-CONTAINING"/>
    <property type="match status" value="1"/>
</dbReference>
<feature type="domain" description="C2H2-type" evidence="7">
    <location>
        <begin position="219"/>
        <end position="247"/>
    </location>
</feature>
<keyword evidence="3 5" id="KW-0863">Zinc-finger</keyword>
<dbReference type="GO" id="GO:0000981">
    <property type="term" value="F:DNA-binding transcription factor activity, RNA polymerase II-specific"/>
    <property type="evidence" value="ECO:0007669"/>
    <property type="project" value="TreeGrafter"/>
</dbReference>
<sequence>MLQRIGFDLCGYGKEFYCAICNSNYKYEYSLKRHVLRTHVNRSYIIHSDLVAFGITVDGHHKRTDGDRMKYSCNSCLQLFPDFKSITSHVQQKHKVLFQPAGAVNDNTVIIKCPSCKAEFNNMRSLNCHMRYHKSASWSSSSTSLANTNIMSVAHKPSIPTSKSLNNGSTSPPTSSKMDDSLSINAAADAACSHNNEHLPASRRRQLRQRSSWQMSSMFTCTLCKKTFLSYGSMLRHRKLSHDSKIKRRKPEMTHIKRKTRKRSKFCDAKVARKYYNRVAADIAFNVKNCIHGNSEHLRVTTF</sequence>
<evidence type="ECO:0000256" key="2">
    <source>
        <dbReference type="ARBA" id="ARBA00022737"/>
    </source>
</evidence>
<dbReference type="InterPro" id="IPR036236">
    <property type="entry name" value="Znf_C2H2_sf"/>
</dbReference>
<dbReference type="SUPFAM" id="SSF57667">
    <property type="entry name" value="beta-beta-alpha zinc fingers"/>
    <property type="match status" value="1"/>
</dbReference>
<dbReference type="AlphaFoldDB" id="A0A7J7K774"/>
<evidence type="ECO:0000313" key="8">
    <source>
        <dbReference type="EMBL" id="KAF6033771.1"/>
    </source>
</evidence>
<evidence type="ECO:0000256" key="3">
    <source>
        <dbReference type="ARBA" id="ARBA00022771"/>
    </source>
</evidence>
<dbReference type="SMART" id="SM00355">
    <property type="entry name" value="ZnF_C2H2"/>
    <property type="match status" value="4"/>
</dbReference>
<evidence type="ECO:0000256" key="6">
    <source>
        <dbReference type="SAM" id="MobiDB-lite"/>
    </source>
</evidence>
<dbReference type="PROSITE" id="PS50157">
    <property type="entry name" value="ZINC_FINGER_C2H2_2"/>
    <property type="match status" value="3"/>
</dbReference>
<keyword evidence="4" id="KW-0862">Zinc</keyword>
<protein>
    <recommendedName>
        <fullName evidence="7">C2H2-type domain-containing protein</fullName>
    </recommendedName>
</protein>
<dbReference type="Proteomes" id="UP000593567">
    <property type="component" value="Unassembled WGS sequence"/>
</dbReference>
<feature type="compositionally biased region" description="Polar residues" evidence="6">
    <location>
        <begin position="159"/>
        <end position="176"/>
    </location>
</feature>
<feature type="domain" description="C2H2-type" evidence="7">
    <location>
        <begin position="111"/>
        <end position="133"/>
    </location>
</feature>
<evidence type="ECO:0000313" key="9">
    <source>
        <dbReference type="Proteomes" id="UP000593567"/>
    </source>
</evidence>
<evidence type="ECO:0000256" key="1">
    <source>
        <dbReference type="ARBA" id="ARBA00022723"/>
    </source>
</evidence>
<organism evidence="8 9">
    <name type="scientific">Bugula neritina</name>
    <name type="common">Brown bryozoan</name>
    <name type="synonym">Sertularia neritina</name>
    <dbReference type="NCBI Taxonomy" id="10212"/>
    <lineage>
        <taxon>Eukaryota</taxon>
        <taxon>Metazoa</taxon>
        <taxon>Spiralia</taxon>
        <taxon>Lophotrochozoa</taxon>
        <taxon>Bryozoa</taxon>
        <taxon>Gymnolaemata</taxon>
        <taxon>Cheilostomatida</taxon>
        <taxon>Flustrina</taxon>
        <taxon>Buguloidea</taxon>
        <taxon>Bugulidae</taxon>
        <taxon>Bugula</taxon>
    </lineage>
</organism>
<feature type="domain" description="C2H2-type" evidence="7">
    <location>
        <begin position="16"/>
        <end position="44"/>
    </location>
</feature>
<comment type="caution">
    <text evidence="8">The sequence shown here is derived from an EMBL/GenBank/DDBJ whole genome shotgun (WGS) entry which is preliminary data.</text>
</comment>
<name>A0A7J7K774_BUGNE</name>
<gene>
    <name evidence="8" type="ORF">EB796_007924</name>
</gene>
<proteinExistence type="predicted"/>
<reference evidence="8" key="1">
    <citation type="submission" date="2020-06" db="EMBL/GenBank/DDBJ databases">
        <title>Draft genome of Bugula neritina, a colonial animal packing powerful symbionts and potential medicines.</title>
        <authorList>
            <person name="Rayko M."/>
        </authorList>
    </citation>
    <scope>NUCLEOTIDE SEQUENCE [LARGE SCALE GENOMIC DNA]</scope>
    <source>
        <strain evidence="8">Kwan_BN1</strain>
    </source>
</reference>
<dbReference type="GO" id="GO:0000977">
    <property type="term" value="F:RNA polymerase II transcription regulatory region sequence-specific DNA binding"/>
    <property type="evidence" value="ECO:0007669"/>
    <property type="project" value="TreeGrafter"/>
</dbReference>
<keyword evidence="1" id="KW-0479">Metal-binding</keyword>
<dbReference type="InterPro" id="IPR013087">
    <property type="entry name" value="Znf_C2H2_type"/>
</dbReference>
<dbReference type="GO" id="GO:0005634">
    <property type="term" value="C:nucleus"/>
    <property type="evidence" value="ECO:0007669"/>
    <property type="project" value="TreeGrafter"/>
</dbReference>
<feature type="region of interest" description="Disordered" evidence="6">
    <location>
        <begin position="156"/>
        <end position="180"/>
    </location>
</feature>
<dbReference type="GO" id="GO:0008270">
    <property type="term" value="F:zinc ion binding"/>
    <property type="evidence" value="ECO:0007669"/>
    <property type="project" value="UniProtKB-KW"/>
</dbReference>
<dbReference type="EMBL" id="VXIV02001242">
    <property type="protein sequence ID" value="KAF6033771.1"/>
    <property type="molecule type" value="Genomic_DNA"/>
</dbReference>
<dbReference type="PROSITE" id="PS00028">
    <property type="entry name" value="ZINC_FINGER_C2H2_1"/>
    <property type="match status" value="4"/>
</dbReference>
<evidence type="ECO:0000256" key="5">
    <source>
        <dbReference type="PROSITE-ProRule" id="PRU00042"/>
    </source>
</evidence>
<evidence type="ECO:0000259" key="7">
    <source>
        <dbReference type="PROSITE" id="PS50157"/>
    </source>
</evidence>
<dbReference type="Gene3D" id="3.30.160.60">
    <property type="entry name" value="Classic Zinc Finger"/>
    <property type="match status" value="1"/>
</dbReference>
<dbReference type="PANTHER" id="PTHR24379:SF127">
    <property type="entry name" value="BLOODY FINGERS-RELATED"/>
    <property type="match status" value="1"/>
</dbReference>